<organism evidence="1 2">
    <name type="scientific">Nitrosomonas nitrosa</name>
    <dbReference type="NCBI Taxonomy" id="52442"/>
    <lineage>
        <taxon>Bacteria</taxon>
        <taxon>Pseudomonadati</taxon>
        <taxon>Pseudomonadota</taxon>
        <taxon>Betaproteobacteria</taxon>
        <taxon>Nitrosomonadales</taxon>
        <taxon>Nitrosomonadaceae</taxon>
        <taxon>Nitrosomonas</taxon>
    </lineage>
</organism>
<dbReference type="AlphaFoldDB" id="A0A8H8Z403"/>
<dbReference type="Proteomes" id="UP000601736">
    <property type="component" value="Unassembled WGS sequence"/>
</dbReference>
<proteinExistence type="predicted"/>
<name>A0A8H8Z403_9PROT</name>
<gene>
    <name evidence="1" type="ORF">NMYAN_90053</name>
</gene>
<dbReference type="Gene3D" id="3.30.2310.20">
    <property type="entry name" value="RelE-like"/>
    <property type="match status" value="1"/>
</dbReference>
<reference evidence="1" key="1">
    <citation type="submission" date="2021-02" db="EMBL/GenBank/DDBJ databases">
        <authorList>
            <person name="Han P."/>
        </authorList>
    </citation>
    <scope>NUCLEOTIDE SEQUENCE</scope>
    <source>
        <strain evidence="1">Nitrosomonas nitrosa 18-3D</strain>
    </source>
</reference>
<dbReference type="InterPro" id="IPR035093">
    <property type="entry name" value="RelE/ParE_toxin_dom_sf"/>
</dbReference>
<dbReference type="EMBL" id="CAJNAP010000055">
    <property type="protein sequence ID" value="CAE6518748.1"/>
    <property type="molecule type" value="Genomic_DNA"/>
</dbReference>
<comment type="caution">
    <text evidence="1">The sequence shown here is derived from an EMBL/GenBank/DDBJ whole genome shotgun (WGS) entry which is preliminary data.</text>
</comment>
<evidence type="ECO:0000313" key="1">
    <source>
        <dbReference type="EMBL" id="CAE6518748.1"/>
    </source>
</evidence>
<accession>A0A8H8Z403</accession>
<evidence type="ECO:0000313" key="2">
    <source>
        <dbReference type="Proteomes" id="UP000601736"/>
    </source>
</evidence>
<protein>
    <submittedName>
        <fullName evidence="1">Plasmid stabilization protein</fullName>
    </submittedName>
</protein>
<sequence>MSFHFHSDAEAGFSEAIQYYEDAEPGLGQDFAVEVYSALQRAITYPRVWMVPEGEVRRSLVRRLPYGVLYSEEGDGVLIVAVMHLHREPGYWKGRV</sequence>